<evidence type="ECO:0000256" key="1">
    <source>
        <dbReference type="ARBA" id="ARBA00004141"/>
    </source>
</evidence>
<keyword evidence="5 13" id="KW-0812">Transmembrane</keyword>
<keyword evidence="10 13" id="KW-0472">Membrane</keyword>
<feature type="transmembrane region" description="Helical" evidence="13">
    <location>
        <begin position="116"/>
        <end position="137"/>
    </location>
</feature>
<evidence type="ECO:0000256" key="3">
    <source>
        <dbReference type="ARBA" id="ARBA00022448"/>
    </source>
</evidence>
<evidence type="ECO:0000256" key="6">
    <source>
        <dbReference type="ARBA" id="ARBA00022826"/>
    </source>
</evidence>
<dbReference type="EMBL" id="WMBA01000008">
    <property type="protein sequence ID" value="MTD53928.1"/>
    <property type="molecule type" value="Genomic_DNA"/>
</dbReference>
<protein>
    <submittedName>
        <fullName evidence="14">DUF1211 domain-containing protein</fullName>
    </submittedName>
</protein>
<evidence type="ECO:0000256" key="13">
    <source>
        <dbReference type="SAM" id="Phobius"/>
    </source>
</evidence>
<sequence length="202" mass="22443">MKTEQSTERLVFFSDAVVAIALTVLVLPLTELVPELLREHGHSTEVITENLWQIYSFLLSFVVIGRLWLSHHRLFAQVRAHNPALLWLNLGWLLSIVVLPFPTEMVGAFGTDEFTVLFYIGATLVSSAFLSAILLLVRSNPELAKEPGRISDAWRLDAVGSTIALAAAFLLALLVPAVNYFALLLLIIPPQIVRIRYGRRAG</sequence>
<evidence type="ECO:0000256" key="5">
    <source>
        <dbReference type="ARBA" id="ARBA00022692"/>
    </source>
</evidence>
<keyword evidence="8 13" id="KW-1133">Transmembrane helix</keyword>
<dbReference type="GO" id="GO:0015252">
    <property type="term" value="F:proton channel activity"/>
    <property type="evidence" value="ECO:0007669"/>
    <property type="project" value="InterPro"/>
</dbReference>
<dbReference type="Pfam" id="PF06736">
    <property type="entry name" value="TMEM175"/>
    <property type="match status" value="1"/>
</dbReference>
<keyword evidence="9" id="KW-0406">Ion transport</keyword>
<feature type="transmembrane region" description="Helical" evidence="13">
    <location>
        <begin position="50"/>
        <end position="69"/>
    </location>
</feature>
<evidence type="ECO:0000313" key="14">
    <source>
        <dbReference type="EMBL" id="MTD53928.1"/>
    </source>
</evidence>
<evidence type="ECO:0000256" key="4">
    <source>
        <dbReference type="ARBA" id="ARBA00022538"/>
    </source>
</evidence>
<evidence type="ECO:0000256" key="9">
    <source>
        <dbReference type="ARBA" id="ARBA00023065"/>
    </source>
</evidence>
<feature type="transmembrane region" description="Helical" evidence="13">
    <location>
        <begin position="158"/>
        <end position="188"/>
    </location>
</feature>
<proteinExistence type="inferred from homology"/>
<feature type="transmembrane region" description="Helical" evidence="13">
    <location>
        <begin position="12"/>
        <end position="30"/>
    </location>
</feature>
<evidence type="ECO:0000313" key="15">
    <source>
        <dbReference type="Proteomes" id="UP000440096"/>
    </source>
</evidence>
<keyword evidence="7" id="KW-0630">Potassium</keyword>
<evidence type="ECO:0000256" key="10">
    <source>
        <dbReference type="ARBA" id="ARBA00023136"/>
    </source>
</evidence>
<dbReference type="GO" id="GO:0016020">
    <property type="term" value="C:membrane"/>
    <property type="evidence" value="ECO:0007669"/>
    <property type="project" value="UniProtKB-SubCell"/>
</dbReference>
<reference evidence="14 15" key="1">
    <citation type="submission" date="2019-11" db="EMBL/GenBank/DDBJ databases">
        <title>Draft genome of Amycolatopsis RM579.</title>
        <authorList>
            <person name="Duangmal K."/>
            <person name="Mingma R."/>
        </authorList>
    </citation>
    <scope>NUCLEOTIDE SEQUENCE [LARGE SCALE GENOMIC DNA]</scope>
    <source>
        <strain evidence="14 15">RM579</strain>
    </source>
</reference>
<dbReference type="PANTHER" id="PTHR31462">
    <property type="entry name" value="ENDOSOMAL/LYSOSOMAL POTASSIUM CHANNEL TMEM175"/>
    <property type="match status" value="1"/>
</dbReference>
<keyword evidence="11" id="KW-0407">Ion channel</keyword>
<keyword evidence="6" id="KW-0631">Potassium channel</keyword>
<dbReference type="OrthoDB" id="7626281at2"/>
<dbReference type="Proteomes" id="UP000440096">
    <property type="component" value="Unassembled WGS sequence"/>
</dbReference>
<name>A0A6N7YPW3_9PSEU</name>
<evidence type="ECO:0000256" key="11">
    <source>
        <dbReference type="ARBA" id="ARBA00023303"/>
    </source>
</evidence>
<dbReference type="GO" id="GO:0005267">
    <property type="term" value="F:potassium channel activity"/>
    <property type="evidence" value="ECO:0007669"/>
    <property type="project" value="UniProtKB-KW"/>
</dbReference>
<dbReference type="InterPro" id="IPR010617">
    <property type="entry name" value="TMEM175-like"/>
</dbReference>
<gene>
    <name evidence="14" type="ORF">GKO32_08040</name>
</gene>
<comment type="caution">
    <text evidence="14">The sequence shown here is derived from an EMBL/GenBank/DDBJ whole genome shotgun (WGS) entry which is preliminary data.</text>
</comment>
<dbReference type="RefSeq" id="WP_154756159.1">
    <property type="nucleotide sequence ID" value="NZ_WMBA01000008.1"/>
</dbReference>
<evidence type="ECO:0000256" key="8">
    <source>
        <dbReference type="ARBA" id="ARBA00022989"/>
    </source>
</evidence>
<evidence type="ECO:0000256" key="7">
    <source>
        <dbReference type="ARBA" id="ARBA00022958"/>
    </source>
</evidence>
<comment type="catalytic activity">
    <reaction evidence="12">
        <text>K(+)(in) = K(+)(out)</text>
        <dbReference type="Rhea" id="RHEA:29463"/>
        <dbReference type="ChEBI" id="CHEBI:29103"/>
    </reaction>
</comment>
<keyword evidence="3" id="KW-0813">Transport</keyword>
<organism evidence="14 15">
    <name type="scientific">Amycolatopsis pithecellobii</name>
    <dbReference type="NCBI Taxonomy" id="664692"/>
    <lineage>
        <taxon>Bacteria</taxon>
        <taxon>Bacillati</taxon>
        <taxon>Actinomycetota</taxon>
        <taxon>Actinomycetes</taxon>
        <taxon>Pseudonocardiales</taxon>
        <taxon>Pseudonocardiaceae</taxon>
        <taxon>Amycolatopsis</taxon>
    </lineage>
</organism>
<comment type="subcellular location">
    <subcellularLocation>
        <location evidence="1">Membrane</location>
        <topology evidence="1">Multi-pass membrane protein</topology>
    </subcellularLocation>
</comment>
<keyword evidence="15" id="KW-1185">Reference proteome</keyword>
<evidence type="ECO:0000256" key="12">
    <source>
        <dbReference type="ARBA" id="ARBA00034430"/>
    </source>
</evidence>
<accession>A0A6N7YPW3</accession>
<dbReference type="AlphaFoldDB" id="A0A6N7YPW3"/>
<dbReference type="PANTHER" id="PTHR31462:SF5">
    <property type="entry name" value="ENDOSOMAL_LYSOSOMAL PROTON CHANNEL TMEM175"/>
    <property type="match status" value="1"/>
</dbReference>
<comment type="similarity">
    <text evidence="2">Belongs to the TMEM175 family.</text>
</comment>
<feature type="transmembrane region" description="Helical" evidence="13">
    <location>
        <begin position="90"/>
        <end position="110"/>
    </location>
</feature>
<evidence type="ECO:0000256" key="2">
    <source>
        <dbReference type="ARBA" id="ARBA00006920"/>
    </source>
</evidence>
<keyword evidence="4" id="KW-0633">Potassium transport</keyword>